<keyword evidence="1" id="KW-0663">Pyridoxal phosphate</keyword>
<reference evidence="4" key="1">
    <citation type="journal article" date="2014" name="Genome Announc.">
        <title>Draft Genome Sequences of Marine Flavobacterium Nonlabens Strains NR17, NR24, NR27, NR32, NR33, and Ara13.</title>
        <authorList>
            <person name="Nakanishi M."/>
            <person name="Meirelles P."/>
            <person name="Suzuki R."/>
            <person name="Takatani N."/>
            <person name="Mino S."/>
            <person name="Suda W."/>
            <person name="Oshima K."/>
            <person name="Hattori M."/>
            <person name="Ohkuma M."/>
            <person name="Hosokawa M."/>
            <person name="Miyashita K."/>
            <person name="Thompson F.L."/>
            <person name="Niwa A."/>
            <person name="Sawabe T."/>
            <person name="Sawabe T."/>
        </authorList>
    </citation>
    <scope>NUCLEOTIDE SEQUENCE [LARGE SCALE GENOMIC DNA]</scope>
    <source>
        <strain evidence="4">JCM 19294</strain>
    </source>
</reference>
<dbReference type="NCBIfam" id="TIGR00044">
    <property type="entry name" value="YggS family pyridoxal phosphate-dependent enzyme"/>
    <property type="match status" value="1"/>
</dbReference>
<dbReference type="STRING" id="319236.BST91_04600"/>
<comment type="similarity">
    <text evidence="2">Belongs to the pyridoxal phosphate-binding protein YggS/PROSC family.</text>
</comment>
<keyword evidence="5" id="KW-1185">Reference proteome</keyword>
<dbReference type="InterPro" id="IPR001608">
    <property type="entry name" value="Ala_racemase_N"/>
</dbReference>
<name>A0A090QNS3_9FLAO</name>
<dbReference type="Gene3D" id="3.20.20.10">
    <property type="entry name" value="Alanine racemase"/>
    <property type="match status" value="1"/>
</dbReference>
<feature type="domain" description="Alanine racemase N-terminal" evidence="3">
    <location>
        <begin position="13"/>
        <end position="169"/>
    </location>
</feature>
<evidence type="ECO:0000313" key="4">
    <source>
        <dbReference type="EMBL" id="GAK97156.1"/>
    </source>
</evidence>
<dbReference type="InterPro" id="IPR029066">
    <property type="entry name" value="PLP-binding_barrel"/>
</dbReference>
<dbReference type="SUPFAM" id="SSF51419">
    <property type="entry name" value="PLP-binding barrel"/>
    <property type="match status" value="1"/>
</dbReference>
<dbReference type="EMBL" id="BBML01000004">
    <property type="protein sequence ID" value="GAK97156.1"/>
    <property type="molecule type" value="Genomic_DNA"/>
</dbReference>
<accession>A0A090QNS3</accession>
<dbReference type="GO" id="GO:0030170">
    <property type="term" value="F:pyridoxal phosphate binding"/>
    <property type="evidence" value="ECO:0007669"/>
    <property type="project" value="InterPro"/>
</dbReference>
<evidence type="ECO:0000256" key="2">
    <source>
        <dbReference type="RuleBase" id="RU004514"/>
    </source>
</evidence>
<dbReference type="PANTHER" id="PTHR10146">
    <property type="entry name" value="PROLINE SYNTHETASE CO-TRANSCRIBED BACTERIAL HOMOLOG PROTEIN"/>
    <property type="match status" value="1"/>
</dbReference>
<proteinExistence type="inferred from homology"/>
<dbReference type="PANTHER" id="PTHR10146:SF14">
    <property type="entry name" value="PYRIDOXAL PHOSPHATE HOMEOSTASIS PROTEIN"/>
    <property type="match status" value="1"/>
</dbReference>
<gene>
    <name evidence="4" type="ORF">JCM19294_662</name>
</gene>
<dbReference type="InterPro" id="IPR011078">
    <property type="entry name" value="PyrdxlP_homeostasis"/>
</dbReference>
<evidence type="ECO:0000259" key="3">
    <source>
        <dbReference type="Pfam" id="PF01168"/>
    </source>
</evidence>
<protein>
    <recommendedName>
        <fullName evidence="3">Alanine racemase N-terminal domain-containing protein</fullName>
    </recommendedName>
</protein>
<evidence type="ECO:0000313" key="5">
    <source>
        <dbReference type="Proteomes" id="UP000029221"/>
    </source>
</evidence>
<evidence type="ECO:0000256" key="1">
    <source>
        <dbReference type="ARBA" id="ARBA00022898"/>
    </source>
</evidence>
<sequence length="172" mass="19987">MTSKWEHLPKDIKWHMIGHVQRNKVKYMAPYVHLIHSVDSPRLLKEINKQAKNNNRVINCLFQIHIAQEENKFGFDEQELLDYITSEAFKELSHVSITGLMGMATFTDDLDQIRKEFKSLSSLFSKLKEDYFTHDEFKELSMGMTGDYKIAIEEGSTMVRIGSAIFGSRNTH</sequence>
<organism evidence="4 5">
    <name type="scientific">Nonlabens tegetincola</name>
    <dbReference type="NCBI Taxonomy" id="323273"/>
    <lineage>
        <taxon>Bacteria</taxon>
        <taxon>Pseudomonadati</taxon>
        <taxon>Bacteroidota</taxon>
        <taxon>Flavobacteriia</taxon>
        <taxon>Flavobacteriales</taxon>
        <taxon>Flavobacteriaceae</taxon>
        <taxon>Nonlabens</taxon>
    </lineage>
</organism>
<dbReference type="Pfam" id="PF01168">
    <property type="entry name" value="Ala_racemase_N"/>
    <property type="match status" value="1"/>
</dbReference>
<dbReference type="CDD" id="cd00635">
    <property type="entry name" value="PLPDE_III_YBL036c_like"/>
    <property type="match status" value="1"/>
</dbReference>
<dbReference type="Proteomes" id="UP000029221">
    <property type="component" value="Unassembled WGS sequence"/>
</dbReference>
<comment type="caution">
    <text evidence="4">The sequence shown here is derived from an EMBL/GenBank/DDBJ whole genome shotgun (WGS) entry which is preliminary data.</text>
</comment>
<dbReference type="eggNOG" id="COG0325">
    <property type="taxonomic scope" value="Bacteria"/>
</dbReference>
<dbReference type="AlphaFoldDB" id="A0A090QNS3"/>